<dbReference type="GO" id="GO:0005886">
    <property type="term" value="C:plasma membrane"/>
    <property type="evidence" value="ECO:0007669"/>
    <property type="project" value="UniProtKB-SubCell"/>
</dbReference>
<name>A0A1H0A5Z4_9BACT</name>
<dbReference type="STRING" id="206665.SAMN04488516_101302"/>
<keyword evidence="3" id="KW-1003">Cell membrane</keyword>
<dbReference type="EMBL" id="FNIN01000001">
    <property type="protein sequence ID" value="SDN29212.1"/>
    <property type="molecule type" value="Genomic_DNA"/>
</dbReference>
<reference evidence="9 10" key="1">
    <citation type="submission" date="2016-10" db="EMBL/GenBank/DDBJ databases">
        <authorList>
            <person name="de Groot N.N."/>
        </authorList>
    </citation>
    <scope>NUCLEOTIDE SEQUENCE [LARGE SCALE GENOMIC DNA]</scope>
    <source>
        <strain evidence="9 10">DSM 15269</strain>
    </source>
</reference>
<dbReference type="InterPro" id="IPR003416">
    <property type="entry name" value="MgtC/SapB/SrpB/YhiD_fam"/>
</dbReference>
<evidence type="ECO:0000256" key="3">
    <source>
        <dbReference type="ARBA" id="ARBA00022475"/>
    </source>
</evidence>
<protein>
    <submittedName>
        <fullName evidence="9">Putative Mg2+ transporter-C (MgtC) family protein</fullName>
    </submittedName>
</protein>
<evidence type="ECO:0000256" key="5">
    <source>
        <dbReference type="ARBA" id="ARBA00022989"/>
    </source>
</evidence>
<proteinExistence type="inferred from homology"/>
<feature type="transmembrane region" description="Helical" evidence="7">
    <location>
        <begin position="118"/>
        <end position="136"/>
    </location>
</feature>
<evidence type="ECO:0000259" key="8">
    <source>
        <dbReference type="Pfam" id="PF02308"/>
    </source>
</evidence>
<accession>A0A1H0A5Z4</accession>
<feature type="transmembrane region" description="Helical" evidence="7">
    <location>
        <begin position="72"/>
        <end position="89"/>
    </location>
</feature>
<evidence type="ECO:0000256" key="4">
    <source>
        <dbReference type="ARBA" id="ARBA00022692"/>
    </source>
</evidence>
<gene>
    <name evidence="9" type="ORF">SAMN04488516_101302</name>
</gene>
<dbReference type="OrthoDB" id="9811198at2"/>
<comment type="similarity">
    <text evidence="2">Belongs to the MgtC/SapB family.</text>
</comment>
<feature type="domain" description="MgtC/SapB/SrpB/YhiD N-terminal" evidence="8">
    <location>
        <begin position="9"/>
        <end position="141"/>
    </location>
</feature>
<evidence type="ECO:0000313" key="9">
    <source>
        <dbReference type="EMBL" id="SDN29212.1"/>
    </source>
</evidence>
<keyword evidence="5 7" id="KW-1133">Transmembrane helix</keyword>
<dbReference type="Proteomes" id="UP000199602">
    <property type="component" value="Unassembled WGS sequence"/>
</dbReference>
<comment type="subcellular location">
    <subcellularLocation>
        <location evidence="1">Cell membrane</location>
        <topology evidence="1">Multi-pass membrane protein</topology>
    </subcellularLocation>
</comment>
<dbReference type="AlphaFoldDB" id="A0A1H0A5Z4"/>
<evidence type="ECO:0000256" key="7">
    <source>
        <dbReference type="SAM" id="Phobius"/>
    </source>
</evidence>
<keyword evidence="6 7" id="KW-0472">Membrane</keyword>
<evidence type="ECO:0000256" key="1">
    <source>
        <dbReference type="ARBA" id="ARBA00004651"/>
    </source>
</evidence>
<evidence type="ECO:0000256" key="6">
    <source>
        <dbReference type="ARBA" id="ARBA00023136"/>
    </source>
</evidence>
<dbReference type="PRINTS" id="PR01837">
    <property type="entry name" value="MGTCSAPBPROT"/>
</dbReference>
<dbReference type="Pfam" id="PF02308">
    <property type="entry name" value="MgtC"/>
    <property type="match status" value="1"/>
</dbReference>
<dbReference type="PANTHER" id="PTHR33778:SF1">
    <property type="entry name" value="MAGNESIUM TRANSPORTER YHID-RELATED"/>
    <property type="match status" value="1"/>
</dbReference>
<sequence>MWLHWSYELGLAFIYGGLIGFEREYHGEPAGLRTNILVCIGACLLMNLSLYLPEVYHNFTVSSVIRMDPARIASYTIASIGFLGGGAIIKGKNVIKGLTTAAGLWLVTAIGLSLGAGFYFPATLTTILSLFVLYYLRQIRRHIPKQYSALLVIECTCNYESLEYIKEILSAYPFKVKFINFSYKKGENRMIYKIYITSHQKIEPKNLLDELTIIPSIDYVNWTEGGNIR</sequence>
<keyword evidence="4 7" id="KW-0812">Transmembrane</keyword>
<organism evidence="9 10">
    <name type="scientific">Desulfonauticus submarinus</name>
    <dbReference type="NCBI Taxonomy" id="206665"/>
    <lineage>
        <taxon>Bacteria</taxon>
        <taxon>Pseudomonadati</taxon>
        <taxon>Thermodesulfobacteriota</taxon>
        <taxon>Desulfovibrionia</taxon>
        <taxon>Desulfovibrionales</taxon>
        <taxon>Desulfonauticaceae</taxon>
        <taxon>Desulfonauticus</taxon>
    </lineage>
</organism>
<evidence type="ECO:0000313" key="10">
    <source>
        <dbReference type="Proteomes" id="UP000199602"/>
    </source>
</evidence>
<keyword evidence="10" id="KW-1185">Reference proteome</keyword>
<dbReference type="InterPro" id="IPR049177">
    <property type="entry name" value="MgtC_SapB_SrpB_YhiD_N"/>
</dbReference>
<dbReference type="RefSeq" id="WP_092062304.1">
    <property type="nucleotide sequence ID" value="NZ_FNIN01000001.1"/>
</dbReference>
<feature type="transmembrane region" description="Helical" evidence="7">
    <location>
        <begin position="34"/>
        <end position="52"/>
    </location>
</feature>
<dbReference type="PANTHER" id="PTHR33778">
    <property type="entry name" value="PROTEIN MGTC"/>
    <property type="match status" value="1"/>
</dbReference>
<evidence type="ECO:0000256" key="2">
    <source>
        <dbReference type="ARBA" id="ARBA00009298"/>
    </source>
</evidence>